<reference evidence="2" key="1">
    <citation type="submission" date="2016-12" db="EMBL/GenBank/DDBJ databases">
        <authorList>
            <person name="Herbold C."/>
        </authorList>
    </citation>
    <scope>NUCLEOTIDE SEQUENCE [LARGE SCALE GENOMIC DNA]</scope>
</reference>
<dbReference type="EMBL" id="FRFC01000003">
    <property type="protein sequence ID" value="SHO43961.1"/>
    <property type="molecule type" value="Genomic_DNA"/>
</dbReference>
<dbReference type="Proteomes" id="UP000232412">
    <property type="component" value="Unassembled WGS sequence"/>
</dbReference>
<sequence length="39" mass="4751">MVSKKKRSLRNALYVSHHTYSHNFHLRKDEIIKEENNLN</sequence>
<accession>A0A2H1EFL4</accession>
<organism evidence="1 2">
    <name type="scientific">Nitrosotalea sinensis</name>
    <dbReference type="NCBI Taxonomy" id="1499975"/>
    <lineage>
        <taxon>Archaea</taxon>
        <taxon>Nitrososphaerota</taxon>
        <taxon>Nitrososphaeria</taxon>
        <taxon>Nitrosotaleales</taxon>
        <taxon>Nitrosotaleaceae</taxon>
        <taxon>Nitrosotalea</taxon>
    </lineage>
</organism>
<dbReference type="AlphaFoldDB" id="A0A2H1EFL4"/>
<protein>
    <submittedName>
        <fullName evidence="1">Uncharacterized protein</fullName>
    </submittedName>
</protein>
<gene>
    <name evidence="1" type="ORF">NSIN_20204</name>
</gene>
<evidence type="ECO:0000313" key="1">
    <source>
        <dbReference type="EMBL" id="SHO43961.1"/>
    </source>
</evidence>
<evidence type="ECO:0000313" key="2">
    <source>
        <dbReference type="Proteomes" id="UP000232412"/>
    </source>
</evidence>
<proteinExistence type="predicted"/>
<keyword evidence="2" id="KW-1185">Reference proteome</keyword>
<name>A0A2H1EFL4_9ARCH</name>